<accession>A0A919DCB4</accession>
<dbReference type="GO" id="GO:0006352">
    <property type="term" value="P:DNA-templated transcription initiation"/>
    <property type="evidence" value="ECO:0007669"/>
    <property type="project" value="InterPro"/>
</dbReference>
<evidence type="ECO:0000256" key="2">
    <source>
        <dbReference type="ARBA" id="ARBA00023015"/>
    </source>
</evidence>
<evidence type="ECO:0000313" key="7">
    <source>
        <dbReference type="EMBL" id="GHE32942.1"/>
    </source>
</evidence>
<dbReference type="AlphaFoldDB" id="A0A919DCB4"/>
<dbReference type="Gene3D" id="1.10.10.10">
    <property type="entry name" value="Winged helix-like DNA-binding domain superfamily/Winged helix DNA-binding domain"/>
    <property type="match status" value="1"/>
</dbReference>
<reference evidence="7" key="2">
    <citation type="submission" date="2020-09" db="EMBL/GenBank/DDBJ databases">
        <authorList>
            <person name="Sun Q."/>
            <person name="Kim S."/>
        </authorList>
    </citation>
    <scope>NUCLEOTIDE SEQUENCE</scope>
    <source>
        <strain evidence="7">KCTC 32020</strain>
    </source>
</reference>
<feature type="domain" description="RNA polymerase sigma factor 70 region 4 type 2" evidence="6">
    <location>
        <begin position="70"/>
        <end position="121"/>
    </location>
</feature>
<keyword evidence="3" id="KW-0731">Sigma factor</keyword>
<evidence type="ECO:0000256" key="3">
    <source>
        <dbReference type="ARBA" id="ARBA00023082"/>
    </source>
</evidence>
<dbReference type="PANTHER" id="PTHR43133">
    <property type="entry name" value="RNA POLYMERASE ECF-TYPE SIGMA FACTO"/>
    <property type="match status" value="1"/>
</dbReference>
<comment type="caution">
    <text evidence="7">The sequence shown here is derived from an EMBL/GenBank/DDBJ whole genome shotgun (WGS) entry which is preliminary data.</text>
</comment>
<proteinExistence type="inferred from homology"/>
<comment type="similarity">
    <text evidence="1">Belongs to the sigma-70 factor family. ECF subfamily.</text>
</comment>
<name>A0A919DCB4_9GAMM</name>
<dbReference type="PANTHER" id="PTHR43133:SF8">
    <property type="entry name" value="RNA POLYMERASE SIGMA FACTOR HI_1459-RELATED"/>
    <property type="match status" value="1"/>
</dbReference>
<reference evidence="7" key="1">
    <citation type="journal article" date="2014" name="Int. J. Syst. Evol. Microbiol.">
        <title>Complete genome sequence of Corynebacterium casei LMG S-19264T (=DSM 44701T), isolated from a smear-ripened cheese.</title>
        <authorList>
            <consortium name="US DOE Joint Genome Institute (JGI-PGF)"/>
            <person name="Walter F."/>
            <person name="Albersmeier A."/>
            <person name="Kalinowski J."/>
            <person name="Ruckert C."/>
        </authorList>
    </citation>
    <scope>NUCLEOTIDE SEQUENCE</scope>
    <source>
        <strain evidence="7">KCTC 32020</strain>
    </source>
</reference>
<dbReference type="Proteomes" id="UP000636453">
    <property type="component" value="Unassembled WGS sequence"/>
</dbReference>
<dbReference type="InterPro" id="IPR013325">
    <property type="entry name" value="RNA_pol_sigma_r2"/>
</dbReference>
<gene>
    <name evidence="7" type="ORF">GCM10007167_13760</name>
</gene>
<organism evidence="7 8">
    <name type="scientific">Vulcaniibacterium thermophilum</name>
    <dbReference type="NCBI Taxonomy" id="1169913"/>
    <lineage>
        <taxon>Bacteria</taxon>
        <taxon>Pseudomonadati</taxon>
        <taxon>Pseudomonadota</taxon>
        <taxon>Gammaproteobacteria</taxon>
        <taxon>Lysobacterales</taxon>
        <taxon>Lysobacteraceae</taxon>
        <taxon>Vulcaniibacterium</taxon>
    </lineage>
</organism>
<evidence type="ECO:0000259" key="6">
    <source>
        <dbReference type="Pfam" id="PF08281"/>
    </source>
</evidence>
<evidence type="ECO:0000256" key="5">
    <source>
        <dbReference type="ARBA" id="ARBA00023163"/>
    </source>
</evidence>
<protein>
    <recommendedName>
        <fullName evidence="6">RNA polymerase sigma factor 70 region 4 type 2 domain-containing protein</fullName>
    </recommendedName>
</protein>
<dbReference type="SUPFAM" id="SSF88659">
    <property type="entry name" value="Sigma3 and sigma4 domains of RNA polymerase sigma factors"/>
    <property type="match status" value="1"/>
</dbReference>
<dbReference type="InterPro" id="IPR013324">
    <property type="entry name" value="RNA_pol_sigma_r3/r4-like"/>
</dbReference>
<keyword evidence="4" id="KW-0238">DNA-binding</keyword>
<dbReference type="InterPro" id="IPR013249">
    <property type="entry name" value="RNA_pol_sigma70_r4_t2"/>
</dbReference>
<dbReference type="InterPro" id="IPR039425">
    <property type="entry name" value="RNA_pol_sigma-70-like"/>
</dbReference>
<evidence type="ECO:0000313" key="8">
    <source>
        <dbReference type="Proteomes" id="UP000636453"/>
    </source>
</evidence>
<dbReference type="Pfam" id="PF08281">
    <property type="entry name" value="Sigma70_r4_2"/>
    <property type="match status" value="1"/>
</dbReference>
<keyword evidence="5" id="KW-0804">Transcription</keyword>
<dbReference type="GO" id="GO:0016987">
    <property type="term" value="F:sigma factor activity"/>
    <property type="evidence" value="ECO:0007669"/>
    <property type="project" value="UniProtKB-KW"/>
</dbReference>
<keyword evidence="8" id="KW-1185">Reference proteome</keyword>
<dbReference type="CDD" id="cd06171">
    <property type="entry name" value="Sigma70_r4"/>
    <property type="match status" value="1"/>
</dbReference>
<dbReference type="EMBL" id="BNCF01000006">
    <property type="protein sequence ID" value="GHE32942.1"/>
    <property type="molecule type" value="Genomic_DNA"/>
</dbReference>
<dbReference type="SUPFAM" id="SSF88946">
    <property type="entry name" value="Sigma2 domain of RNA polymerase sigma factors"/>
    <property type="match status" value="1"/>
</dbReference>
<evidence type="ECO:0000256" key="1">
    <source>
        <dbReference type="ARBA" id="ARBA00010641"/>
    </source>
</evidence>
<dbReference type="Gene3D" id="1.10.1740.10">
    <property type="match status" value="1"/>
</dbReference>
<dbReference type="InterPro" id="IPR036388">
    <property type="entry name" value="WH-like_DNA-bd_sf"/>
</dbReference>
<evidence type="ECO:0000256" key="4">
    <source>
        <dbReference type="ARBA" id="ARBA00023125"/>
    </source>
</evidence>
<keyword evidence="2" id="KW-0805">Transcription regulation</keyword>
<sequence>MQEVLLAIWQSLDRLRDTDRLLPFVLRIAHNVGASHVREETRAPRSLSLEGDAMELADPQHGDPADARVQWLLCAVRTLPLPLRQVVLLQLEGFEYGEIAEMLGITIDNVGVRAHRARRKLQEMHDGHR</sequence>
<dbReference type="GO" id="GO:0003677">
    <property type="term" value="F:DNA binding"/>
    <property type="evidence" value="ECO:0007669"/>
    <property type="project" value="UniProtKB-KW"/>
</dbReference>